<protein>
    <submittedName>
        <fullName evidence="1">PAS domain-containing protein</fullName>
    </submittedName>
</protein>
<comment type="caution">
    <text evidence="1">The sequence shown here is derived from an EMBL/GenBank/DDBJ whole genome shotgun (WGS) entry which is preliminary data.</text>
</comment>
<dbReference type="InterPro" id="IPR009922">
    <property type="entry name" value="DUF1457"/>
</dbReference>
<name>A0ABW5BND2_9PROT</name>
<gene>
    <name evidence="1" type="ORF">ACFSKO_12195</name>
</gene>
<dbReference type="EMBL" id="JBHUII010000004">
    <property type="protein sequence ID" value="MFD2206384.1"/>
    <property type="molecule type" value="Genomic_DNA"/>
</dbReference>
<evidence type="ECO:0000313" key="2">
    <source>
        <dbReference type="Proteomes" id="UP001597294"/>
    </source>
</evidence>
<reference evidence="2" key="1">
    <citation type="journal article" date="2019" name="Int. J. Syst. Evol. Microbiol.">
        <title>The Global Catalogue of Microorganisms (GCM) 10K type strain sequencing project: providing services to taxonomists for standard genome sequencing and annotation.</title>
        <authorList>
            <consortium name="The Broad Institute Genomics Platform"/>
            <consortium name="The Broad Institute Genome Sequencing Center for Infectious Disease"/>
            <person name="Wu L."/>
            <person name="Ma J."/>
        </authorList>
    </citation>
    <scope>NUCLEOTIDE SEQUENCE [LARGE SCALE GENOMIC DNA]</scope>
    <source>
        <strain evidence="2">CGMCC 4.7192</strain>
    </source>
</reference>
<organism evidence="1 2">
    <name type="scientific">Kiloniella antarctica</name>
    <dbReference type="NCBI Taxonomy" id="1550907"/>
    <lineage>
        <taxon>Bacteria</taxon>
        <taxon>Pseudomonadati</taxon>
        <taxon>Pseudomonadota</taxon>
        <taxon>Alphaproteobacteria</taxon>
        <taxon>Rhodospirillales</taxon>
        <taxon>Kiloniellaceae</taxon>
        <taxon>Kiloniella</taxon>
    </lineage>
</organism>
<dbReference type="Pfam" id="PF07310">
    <property type="entry name" value="PAS_5"/>
    <property type="match status" value="1"/>
</dbReference>
<dbReference type="Proteomes" id="UP001597294">
    <property type="component" value="Unassembled WGS sequence"/>
</dbReference>
<dbReference type="RefSeq" id="WP_380251909.1">
    <property type="nucleotide sequence ID" value="NZ_JBHUII010000004.1"/>
</dbReference>
<keyword evidence="2" id="KW-1185">Reference proteome</keyword>
<proteinExistence type="predicted"/>
<accession>A0ABW5BND2</accession>
<evidence type="ECO:0000313" key="1">
    <source>
        <dbReference type="EMBL" id="MFD2206384.1"/>
    </source>
</evidence>
<sequence length="152" mass="16861">MVRVLDACNPLGVDSAHLIELLRYWKSLFPVSGLPGRQNIEPLSIPHILPYCELIDVHNDPLDFEYRLIGTKIDAITRGKYTGLRVSEIPSQVAPSMIFDLYRKVVEQKEPVRTVLPYIGDEPGIVEVESLVLPLAGNGKDVDMLLGGIALN</sequence>